<organism evidence="1 2">
    <name type="scientific">Pedobacter hartonius</name>
    <dbReference type="NCBI Taxonomy" id="425514"/>
    <lineage>
        <taxon>Bacteria</taxon>
        <taxon>Pseudomonadati</taxon>
        <taxon>Bacteroidota</taxon>
        <taxon>Sphingobacteriia</taxon>
        <taxon>Sphingobacteriales</taxon>
        <taxon>Sphingobacteriaceae</taxon>
        <taxon>Pedobacter</taxon>
    </lineage>
</organism>
<evidence type="ECO:0000313" key="2">
    <source>
        <dbReference type="Proteomes" id="UP000198850"/>
    </source>
</evidence>
<protein>
    <recommendedName>
        <fullName evidence="3">Phage integrase SAM-like domain-containing protein</fullName>
    </recommendedName>
</protein>
<dbReference type="EMBL" id="FNRA01000029">
    <property type="protein sequence ID" value="SEB22221.1"/>
    <property type="molecule type" value="Genomic_DNA"/>
</dbReference>
<dbReference type="OrthoDB" id="5326076at2"/>
<sequence length="81" mass="9359">MTTISEVIRHSRKKKTDGTWNVQIRVTVDRKSGYLETQHWVSAKQIKKQGKTYVLKDPFIINLIAPELAKYRDMISALDLG</sequence>
<reference evidence="1 2" key="1">
    <citation type="submission" date="2016-10" db="EMBL/GenBank/DDBJ databases">
        <authorList>
            <person name="de Groot N.N."/>
        </authorList>
    </citation>
    <scope>NUCLEOTIDE SEQUENCE [LARGE SCALE GENOMIC DNA]</scope>
    <source>
        <strain evidence="1 2">DSM 19033</strain>
    </source>
</reference>
<dbReference type="AlphaFoldDB" id="A0A1H4HKL0"/>
<keyword evidence="2" id="KW-1185">Reference proteome</keyword>
<accession>A0A1H4HKL0</accession>
<gene>
    <name evidence="1" type="ORF">SAMN05443550_1293</name>
</gene>
<evidence type="ECO:0000313" key="1">
    <source>
        <dbReference type="EMBL" id="SEB22221.1"/>
    </source>
</evidence>
<name>A0A1H4HKL0_9SPHI</name>
<dbReference type="Proteomes" id="UP000198850">
    <property type="component" value="Unassembled WGS sequence"/>
</dbReference>
<proteinExistence type="predicted"/>
<dbReference type="STRING" id="425514.SAMN05443550_1293"/>
<evidence type="ECO:0008006" key="3">
    <source>
        <dbReference type="Google" id="ProtNLM"/>
    </source>
</evidence>
<dbReference type="RefSeq" id="WP_090560173.1">
    <property type="nucleotide sequence ID" value="NZ_FNRA01000029.1"/>
</dbReference>